<gene>
    <name evidence="9" type="ORF">SBX37_02835</name>
    <name evidence="10" type="ORF">VIM7927_01383</name>
</gene>
<feature type="transmembrane region" description="Helical" evidence="7">
    <location>
        <begin position="104"/>
        <end position="122"/>
    </location>
</feature>
<dbReference type="InterPro" id="IPR011701">
    <property type="entry name" value="MFS"/>
</dbReference>
<keyword evidence="5 7" id="KW-1133">Transmembrane helix</keyword>
<dbReference type="Proteomes" id="UP001283366">
    <property type="component" value="Unassembled WGS sequence"/>
</dbReference>
<evidence type="ECO:0000256" key="5">
    <source>
        <dbReference type="ARBA" id="ARBA00022989"/>
    </source>
</evidence>
<feature type="transmembrane region" description="Helical" evidence="7">
    <location>
        <begin position="131"/>
        <end position="152"/>
    </location>
</feature>
<evidence type="ECO:0000256" key="6">
    <source>
        <dbReference type="ARBA" id="ARBA00023136"/>
    </source>
</evidence>
<evidence type="ECO:0000256" key="7">
    <source>
        <dbReference type="SAM" id="Phobius"/>
    </source>
</evidence>
<dbReference type="EMBL" id="JAWRCO010000001">
    <property type="protein sequence ID" value="MDW6001831.1"/>
    <property type="molecule type" value="Genomic_DNA"/>
</dbReference>
<reference evidence="9 12" key="2">
    <citation type="submission" date="2023-11" db="EMBL/GenBank/DDBJ databases">
        <title>Plant-associative lifestyle of Vibrio porteresiae and its evolutionary dynamics.</title>
        <authorList>
            <person name="Rameshkumar N."/>
            <person name="Kirti K."/>
        </authorList>
    </citation>
    <scope>NUCLEOTIDE SEQUENCE [LARGE SCALE GENOMIC DNA]</scope>
    <source>
        <strain evidence="9 12">MSSRF38</strain>
    </source>
</reference>
<dbReference type="InterPro" id="IPR050171">
    <property type="entry name" value="MFS_Transporters"/>
</dbReference>
<dbReference type="AlphaFoldDB" id="A0A1Y6IUH7"/>
<evidence type="ECO:0000313" key="10">
    <source>
        <dbReference type="EMBL" id="SMS00142.1"/>
    </source>
</evidence>
<reference evidence="10 11" key="1">
    <citation type="submission" date="2017-05" db="EMBL/GenBank/DDBJ databases">
        <authorList>
            <person name="Song R."/>
            <person name="Chenine A.L."/>
            <person name="Ruprecht R.M."/>
        </authorList>
    </citation>
    <scope>NUCLEOTIDE SEQUENCE [LARGE SCALE GENOMIC DNA]</scope>
    <source>
        <strain evidence="10 11">CECT 7927</strain>
    </source>
</reference>
<protein>
    <submittedName>
        <fullName evidence="9">MFS transporter</fullName>
    </submittedName>
    <submittedName>
        <fullName evidence="10">Putative transporter</fullName>
    </submittedName>
</protein>
<dbReference type="InterPro" id="IPR020846">
    <property type="entry name" value="MFS_dom"/>
</dbReference>
<feature type="transmembrane region" description="Helical" evidence="7">
    <location>
        <begin position="339"/>
        <end position="358"/>
    </location>
</feature>
<dbReference type="PROSITE" id="PS50850">
    <property type="entry name" value="MFS"/>
    <property type="match status" value="1"/>
</dbReference>
<dbReference type="GO" id="GO:0022857">
    <property type="term" value="F:transmembrane transporter activity"/>
    <property type="evidence" value="ECO:0007669"/>
    <property type="project" value="InterPro"/>
</dbReference>
<name>A0A1Y6IUH7_9VIBR</name>
<evidence type="ECO:0000256" key="3">
    <source>
        <dbReference type="ARBA" id="ARBA00022475"/>
    </source>
</evidence>
<dbReference type="InterPro" id="IPR036259">
    <property type="entry name" value="MFS_trans_sf"/>
</dbReference>
<feature type="transmembrane region" description="Helical" evidence="7">
    <location>
        <begin position="75"/>
        <end position="92"/>
    </location>
</feature>
<dbReference type="Gene3D" id="1.20.1250.20">
    <property type="entry name" value="MFS general substrate transporter like domains"/>
    <property type="match status" value="1"/>
</dbReference>
<dbReference type="Pfam" id="PF07690">
    <property type="entry name" value="MFS_1"/>
    <property type="match status" value="1"/>
</dbReference>
<proteinExistence type="predicted"/>
<comment type="subcellular location">
    <subcellularLocation>
        <location evidence="1">Cell membrane</location>
        <topology evidence="1">Multi-pass membrane protein</topology>
    </subcellularLocation>
</comment>
<organism evidence="10 11">
    <name type="scientific">Vibrio mangrovi</name>
    <dbReference type="NCBI Taxonomy" id="474394"/>
    <lineage>
        <taxon>Bacteria</taxon>
        <taxon>Pseudomonadati</taxon>
        <taxon>Pseudomonadota</taxon>
        <taxon>Gammaproteobacteria</taxon>
        <taxon>Vibrionales</taxon>
        <taxon>Vibrionaceae</taxon>
        <taxon>Vibrio</taxon>
    </lineage>
</organism>
<dbReference type="PANTHER" id="PTHR23517:SF13">
    <property type="entry name" value="MAJOR FACILITATOR SUPERFAMILY MFS_1"/>
    <property type="match status" value="1"/>
</dbReference>
<dbReference type="PANTHER" id="PTHR23517">
    <property type="entry name" value="RESISTANCE PROTEIN MDTM, PUTATIVE-RELATED-RELATED"/>
    <property type="match status" value="1"/>
</dbReference>
<feature type="transmembrane region" description="Helical" evidence="7">
    <location>
        <begin position="245"/>
        <end position="266"/>
    </location>
</feature>
<feature type="transmembrane region" description="Helical" evidence="7">
    <location>
        <begin position="364"/>
        <end position="386"/>
    </location>
</feature>
<evidence type="ECO:0000256" key="4">
    <source>
        <dbReference type="ARBA" id="ARBA00022692"/>
    </source>
</evidence>
<feature type="transmembrane region" description="Helical" evidence="7">
    <location>
        <begin position="298"/>
        <end position="318"/>
    </location>
</feature>
<feature type="transmembrane region" description="Helical" evidence="7">
    <location>
        <begin position="273"/>
        <end position="292"/>
    </location>
</feature>
<keyword evidence="12" id="KW-1185">Reference proteome</keyword>
<feature type="transmembrane region" description="Helical" evidence="7">
    <location>
        <begin position="164"/>
        <end position="182"/>
    </location>
</feature>
<evidence type="ECO:0000256" key="2">
    <source>
        <dbReference type="ARBA" id="ARBA00022448"/>
    </source>
</evidence>
<keyword evidence="3" id="KW-1003">Cell membrane</keyword>
<evidence type="ECO:0000313" key="11">
    <source>
        <dbReference type="Proteomes" id="UP000196125"/>
    </source>
</evidence>
<dbReference type="GO" id="GO:0005886">
    <property type="term" value="C:plasma membrane"/>
    <property type="evidence" value="ECO:0007669"/>
    <property type="project" value="UniProtKB-SubCell"/>
</dbReference>
<dbReference type="EMBL" id="FXXI01000002">
    <property type="protein sequence ID" value="SMS00142.1"/>
    <property type="molecule type" value="Genomic_DNA"/>
</dbReference>
<dbReference type="RefSeq" id="WP_087480215.1">
    <property type="nucleotide sequence ID" value="NZ_AP024883.1"/>
</dbReference>
<evidence type="ECO:0000256" key="1">
    <source>
        <dbReference type="ARBA" id="ARBA00004651"/>
    </source>
</evidence>
<sequence length="401" mass="41998">MKSTRDIVSFLGSSLSLVIIFTASATPIPLYGTYRSVDGLTYGDLSLSAVVYFAGALISLLLFGRLSNFWGRKMVSMLSLLIAAIGCITLIFVHDPMPLLTGRFMQGLSCGLASTAIAAWIVDSSSGVAKWLAPAVISCGPMTGLTFGGIGSGTLVEYGPYPRILPYIAVLALLVICILIITKGRETMTRQPGVLKSILPRLALPPSARQAYPAAACTFVCTWAVGGFFQAFGPAMAHEQLHSSSAVAAALVFASIMAPSVLGASIASRFRPVQAQIFGMLMFTASLGGLLLSLKFGVLVIFLITSALAGLAQGIVLTGSIQSMVSDLAPEERANVLSVVYATSYTGAAIPTLIAGQLSQVFSLLQVACAYGILAAVGCLFVLISVRLRIQSQNRAILVNK</sequence>
<keyword evidence="4 7" id="KW-0812">Transmembrane</keyword>
<dbReference type="Proteomes" id="UP000196125">
    <property type="component" value="Unassembled WGS sequence"/>
</dbReference>
<evidence type="ECO:0000313" key="12">
    <source>
        <dbReference type="Proteomes" id="UP001283366"/>
    </source>
</evidence>
<keyword evidence="6 7" id="KW-0472">Membrane</keyword>
<feature type="transmembrane region" description="Helical" evidence="7">
    <location>
        <begin position="211"/>
        <end position="233"/>
    </location>
</feature>
<dbReference type="OrthoDB" id="7283458at2"/>
<evidence type="ECO:0000259" key="8">
    <source>
        <dbReference type="PROSITE" id="PS50850"/>
    </source>
</evidence>
<accession>A0A1Y6IUH7</accession>
<evidence type="ECO:0000313" key="9">
    <source>
        <dbReference type="EMBL" id="MDW6001831.1"/>
    </source>
</evidence>
<feature type="transmembrane region" description="Helical" evidence="7">
    <location>
        <begin position="41"/>
        <end position="63"/>
    </location>
</feature>
<feature type="domain" description="Major facilitator superfamily (MFS) profile" evidence="8">
    <location>
        <begin position="1"/>
        <end position="393"/>
    </location>
</feature>
<keyword evidence="2" id="KW-0813">Transport</keyword>
<dbReference type="SUPFAM" id="SSF103473">
    <property type="entry name" value="MFS general substrate transporter"/>
    <property type="match status" value="1"/>
</dbReference>